<evidence type="ECO:0000313" key="10">
    <source>
        <dbReference type="Proteomes" id="UP001175211"/>
    </source>
</evidence>
<reference evidence="9" key="1">
    <citation type="submission" date="2023-06" db="EMBL/GenBank/DDBJ databases">
        <authorList>
            <consortium name="Lawrence Berkeley National Laboratory"/>
            <person name="Ahrendt S."/>
            <person name="Sahu N."/>
            <person name="Indic B."/>
            <person name="Wong-Bajracharya J."/>
            <person name="Merenyi Z."/>
            <person name="Ke H.-M."/>
            <person name="Monk M."/>
            <person name="Kocsube S."/>
            <person name="Drula E."/>
            <person name="Lipzen A."/>
            <person name="Balint B."/>
            <person name="Henrissat B."/>
            <person name="Andreopoulos B."/>
            <person name="Martin F.M."/>
            <person name="Harder C.B."/>
            <person name="Rigling D."/>
            <person name="Ford K.L."/>
            <person name="Foster G.D."/>
            <person name="Pangilinan J."/>
            <person name="Papanicolaou A."/>
            <person name="Barry K."/>
            <person name="LaButti K."/>
            <person name="Viragh M."/>
            <person name="Koriabine M."/>
            <person name="Yan M."/>
            <person name="Riley R."/>
            <person name="Champramary S."/>
            <person name="Plett K.L."/>
            <person name="Tsai I.J."/>
            <person name="Slot J."/>
            <person name="Sipos G."/>
            <person name="Plett J."/>
            <person name="Nagy L.G."/>
            <person name="Grigoriev I.V."/>
        </authorList>
    </citation>
    <scope>NUCLEOTIDE SEQUENCE</scope>
    <source>
        <strain evidence="9">CCBAS 213</strain>
    </source>
</reference>
<evidence type="ECO:0000256" key="1">
    <source>
        <dbReference type="ARBA" id="ARBA00004790"/>
    </source>
</evidence>
<keyword evidence="6" id="KW-0067">ATP-binding</keyword>
<dbReference type="InterPro" id="IPR005248">
    <property type="entry name" value="NadD/NMNAT"/>
</dbReference>
<dbReference type="PANTHER" id="PTHR31285:SF0">
    <property type="entry name" value="NICOTINAMIDE MONONUCLEOTIDE ADENYLYLTRANSFERASE"/>
    <property type="match status" value="1"/>
</dbReference>
<keyword evidence="2" id="KW-0662">Pyridine nucleotide biosynthesis</keyword>
<dbReference type="GO" id="GO:0005634">
    <property type="term" value="C:nucleus"/>
    <property type="evidence" value="ECO:0007669"/>
    <property type="project" value="TreeGrafter"/>
</dbReference>
<comment type="caution">
    <text evidence="9">The sequence shown here is derived from an EMBL/GenBank/DDBJ whole genome shotgun (WGS) entry which is preliminary data.</text>
</comment>
<dbReference type="Gene3D" id="3.40.50.620">
    <property type="entry name" value="HUPs"/>
    <property type="match status" value="1"/>
</dbReference>
<dbReference type="CDD" id="cd02165">
    <property type="entry name" value="NMNAT"/>
    <property type="match status" value="1"/>
</dbReference>
<evidence type="ECO:0000256" key="7">
    <source>
        <dbReference type="ARBA" id="ARBA00023027"/>
    </source>
</evidence>
<sequence length="210" mass="23213">MSLLPKLRHGAKVLILDSSFNPPTLAHLALARCGNDYDARILMLSTTNADKKLAPGDVTIALRQSMMALLGFHIAVVDEPTFVGKARKLHAEMPSATWDFVMGWDTVERVFAERYYTGKDMVAELKEFFFESRARIVYAPRAGAGGIDVWAAVERVGAREKVVQAAISDEFVAYSSTAVRNAIKSGKGSWRDKVPPAIAEYIDKERLYSS</sequence>
<dbReference type="GeneID" id="85350350"/>
<keyword evidence="7" id="KW-0520">NAD</keyword>
<dbReference type="SUPFAM" id="SSF52374">
    <property type="entry name" value="Nucleotidylyl transferase"/>
    <property type="match status" value="1"/>
</dbReference>
<evidence type="ECO:0000256" key="2">
    <source>
        <dbReference type="ARBA" id="ARBA00022642"/>
    </source>
</evidence>
<organism evidence="9 10">
    <name type="scientific">Armillaria tabescens</name>
    <name type="common">Ringless honey mushroom</name>
    <name type="synonym">Agaricus tabescens</name>
    <dbReference type="NCBI Taxonomy" id="1929756"/>
    <lineage>
        <taxon>Eukaryota</taxon>
        <taxon>Fungi</taxon>
        <taxon>Dikarya</taxon>
        <taxon>Basidiomycota</taxon>
        <taxon>Agaricomycotina</taxon>
        <taxon>Agaricomycetes</taxon>
        <taxon>Agaricomycetidae</taxon>
        <taxon>Agaricales</taxon>
        <taxon>Marasmiineae</taxon>
        <taxon>Physalacriaceae</taxon>
        <taxon>Desarmillaria</taxon>
    </lineage>
</organism>
<gene>
    <name evidence="9" type="ORF">EV420DRAFT_1257012</name>
</gene>
<dbReference type="PANTHER" id="PTHR31285">
    <property type="entry name" value="NICOTINAMIDE MONONUCLEOTIDE ADENYLYLTRANSFERASE"/>
    <property type="match status" value="1"/>
</dbReference>
<dbReference type="Proteomes" id="UP001175211">
    <property type="component" value="Unassembled WGS sequence"/>
</dbReference>
<keyword evidence="5" id="KW-0547">Nucleotide-binding</keyword>
<name>A0AA39NQ87_ARMTA</name>
<accession>A0AA39NQ87</accession>
<keyword evidence="3 9" id="KW-0808">Transferase</keyword>
<evidence type="ECO:0000256" key="6">
    <source>
        <dbReference type="ARBA" id="ARBA00022840"/>
    </source>
</evidence>
<evidence type="ECO:0000256" key="8">
    <source>
        <dbReference type="ARBA" id="ARBA00049001"/>
    </source>
</evidence>
<evidence type="ECO:0000256" key="5">
    <source>
        <dbReference type="ARBA" id="ARBA00022741"/>
    </source>
</evidence>
<comment type="catalytic activity">
    <reaction evidence="8">
        <text>beta-nicotinamide D-ribonucleotide + ATP + H(+) = diphosphate + NAD(+)</text>
        <dbReference type="Rhea" id="RHEA:21360"/>
        <dbReference type="ChEBI" id="CHEBI:14649"/>
        <dbReference type="ChEBI" id="CHEBI:15378"/>
        <dbReference type="ChEBI" id="CHEBI:30616"/>
        <dbReference type="ChEBI" id="CHEBI:33019"/>
        <dbReference type="ChEBI" id="CHEBI:57540"/>
        <dbReference type="EC" id="2.7.7.1"/>
    </reaction>
</comment>
<evidence type="ECO:0000256" key="4">
    <source>
        <dbReference type="ARBA" id="ARBA00022695"/>
    </source>
</evidence>
<evidence type="ECO:0000313" key="9">
    <source>
        <dbReference type="EMBL" id="KAK0469624.1"/>
    </source>
</evidence>
<protein>
    <submittedName>
        <fullName evidence="9">Nucleotidylyl transferase</fullName>
    </submittedName>
</protein>
<dbReference type="GO" id="GO:0005524">
    <property type="term" value="F:ATP binding"/>
    <property type="evidence" value="ECO:0007669"/>
    <property type="project" value="UniProtKB-KW"/>
</dbReference>
<dbReference type="RefSeq" id="XP_060339417.1">
    <property type="nucleotide sequence ID" value="XM_060466802.1"/>
</dbReference>
<dbReference type="GO" id="GO:0005737">
    <property type="term" value="C:cytoplasm"/>
    <property type="evidence" value="ECO:0007669"/>
    <property type="project" value="TreeGrafter"/>
</dbReference>
<comment type="pathway">
    <text evidence="1">Cofactor biosynthesis; NAD(+) biosynthesis.</text>
</comment>
<dbReference type="InterPro" id="IPR014729">
    <property type="entry name" value="Rossmann-like_a/b/a_fold"/>
</dbReference>
<evidence type="ECO:0000256" key="3">
    <source>
        <dbReference type="ARBA" id="ARBA00022679"/>
    </source>
</evidence>
<proteinExistence type="predicted"/>
<dbReference type="GO" id="GO:0009435">
    <property type="term" value="P:NAD+ biosynthetic process"/>
    <property type="evidence" value="ECO:0007669"/>
    <property type="project" value="InterPro"/>
</dbReference>
<dbReference type="AlphaFoldDB" id="A0AA39NQ87"/>
<keyword evidence="4" id="KW-0548">Nucleotidyltransferase</keyword>
<dbReference type="GO" id="GO:0016887">
    <property type="term" value="F:ATP hydrolysis activity"/>
    <property type="evidence" value="ECO:0007669"/>
    <property type="project" value="TreeGrafter"/>
</dbReference>
<keyword evidence="10" id="KW-1185">Reference proteome</keyword>
<dbReference type="GO" id="GO:0000309">
    <property type="term" value="F:nicotinamide-nucleotide adenylyltransferase activity"/>
    <property type="evidence" value="ECO:0007669"/>
    <property type="project" value="UniProtKB-EC"/>
</dbReference>
<dbReference type="EMBL" id="JAUEPS010000001">
    <property type="protein sequence ID" value="KAK0469624.1"/>
    <property type="molecule type" value="Genomic_DNA"/>
</dbReference>